<evidence type="ECO:0000313" key="8">
    <source>
        <dbReference type="Proteomes" id="UP000005561"/>
    </source>
</evidence>
<dbReference type="CDD" id="cd11646">
    <property type="entry name" value="Precorrin_3B_C17_MT"/>
    <property type="match status" value="1"/>
</dbReference>
<feature type="domain" description="Tetrapyrrole methylase" evidence="6">
    <location>
        <begin position="6"/>
        <end position="211"/>
    </location>
</feature>
<sequence>MWILSKIYVVGIGPGQYEQMTMRAADALRACDTIVGYTVYVELVKEHFADKEFLTTPMTKEAERCRLAFEEAKKGKNVAMICSGDAGVYGMSGLMLEIGAAYPEIEVEVIPGVTAATGGAAVLGAPLIHDFAVISLSDLLTPWEKIEKRLLLAAEADFVICLYNPSSKKRADYLKRACDLMLRHKAPETVCGIVSNIGRDGESCRVLTLLELRDTQTDMFTTVFIGNSQTKEIGGKMVTPRGYRNV</sequence>
<dbReference type="AlphaFoldDB" id="C6L9S8"/>
<evidence type="ECO:0000259" key="6">
    <source>
        <dbReference type="Pfam" id="PF00590"/>
    </source>
</evidence>
<dbReference type="InterPro" id="IPR051810">
    <property type="entry name" value="Precorrin_MeTrfase"/>
</dbReference>
<dbReference type="eggNOG" id="COG1010">
    <property type="taxonomic scope" value="Bacteria"/>
</dbReference>
<proteinExistence type="predicted"/>
<comment type="pathway">
    <text evidence="1">Cofactor biosynthesis; adenosylcobalamin biosynthesis.</text>
</comment>
<evidence type="ECO:0000256" key="5">
    <source>
        <dbReference type="ARBA" id="ARBA00022691"/>
    </source>
</evidence>
<keyword evidence="3" id="KW-0489">Methyltransferase</keyword>
<dbReference type="InterPro" id="IPR014776">
    <property type="entry name" value="4pyrrole_Mease_sub2"/>
</dbReference>
<keyword evidence="8" id="KW-1185">Reference proteome</keyword>
<dbReference type="GO" id="GO:0008168">
    <property type="term" value="F:methyltransferase activity"/>
    <property type="evidence" value="ECO:0007669"/>
    <property type="project" value="UniProtKB-KW"/>
</dbReference>
<dbReference type="InterPro" id="IPR000878">
    <property type="entry name" value="4pyrrol_Mease"/>
</dbReference>
<keyword evidence="2" id="KW-0169">Cobalamin biosynthesis</keyword>
<evidence type="ECO:0000256" key="2">
    <source>
        <dbReference type="ARBA" id="ARBA00022573"/>
    </source>
</evidence>
<evidence type="ECO:0000256" key="3">
    <source>
        <dbReference type="ARBA" id="ARBA00022603"/>
    </source>
</evidence>
<name>C6L9S8_9FIRM</name>
<dbReference type="STRING" id="168384.SAMN05660368_03593"/>
<dbReference type="SUPFAM" id="SSF53790">
    <property type="entry name" value="Tetrapyrrole methylase"/>
    <property type="match status" value="1"/>
</dbReference>
<dbReference type="Gene3D" id="3.30.950.10">
    <property type="entry name" value="Methyltransferase, Cobalt-precorrin-4 Transmethylase, Domain 2"/>
    <property type="match status" value="1"/>
</dbReference>
<dbReference type="GO" id="GO:0032259">
    <property type="term" value="P:methylation"/>
    <property type="evidence" value="ECO:0007669"/>
    <property type="project" value="UniProtKB-KW"/>
</dbReference>
<comment type="caution">
    <text evidence="7">The sequence shown here is derived from an EMBL/GenBank/DDBJ whole genome shotgun (WGS) entry which is preliminary data.</text>
</comment>
<evidence type="ECO:0000313" key="7">
    <source>
        <dbReference type="EMBL" id="EET62335.1"/>
    </source>
</evidence>
<keyword evidence="4" id="KW-0808">Transferase</keyword>
<reference evidence="7" key="1">
    <citation type="submission" date="2009-07" db="EMBL/GenBank/DDBJ databases">
        <authorList>
            <person name="Weinstock G."/>
            <person name="Sodergren E."/>
            <person name="Clifton S."/>
            <person name="Fulton L."/>
            <person name="Fulton B."/>
            <person name="Courtney L."/>
            <person name="Fronick C."/>
            <person name="Harrison M."/>
            <person name="Strong C."/>
            <person name="Farmer C."/>
            <person name="Delahaunty K."/>
            <person name="Markovic C."/>
            <person name="Hall O."/>
            <person name="Minx P."/>
            <person name="Tomlinson C."/>
            <person name="Mitreva M."/>
            <person name="Nelson J."/>
            <person name="Hou S."/>
            <person name="Wollam A."/>
            <person name="Pepin K.H."/>
            <person name="Johnson M."/>
            <person name="Bhonagiri V."/>
            <person name="Nash W.E."/>
            <person name="Warren W."/>
            <person name="Chinwalla A."/>
            <person name="Mardis E.R."/>
            <person name="Wilson R.K."/>
        </authorList>
    </citation>
    <scope>NUCLEOTIDE SEQUENCE [LARGE SCALE GENOMIC DNA]</scope>
    <source>
        <strain evidence="7">DSM 14469</strain>
    </source>
</reference>
<gene>
    <name evidence="7" type="ORF">BRYFOR_05368</name>
</gene>
<evidence type="ECO:0000256" key="1">
    <source>
        <dbReference type="ARBA" id="ARBA00004953"/>
    </source>
</evidence>
<dbReference type="InterPro" id="IPR014777">
    <property type="entry name" value="4pyrrole_Mease_sub1"/>
</dbReference>
<dbReference type="InterPro" id="IPR035996">
    <property type="entry name" value="4pyrrol_Methylase_sf"/>
</dbReference>
<accession>C6L9S8</accession>
<dbReference type="EMBL" id="ACCL02000002">
    <property type="protein sequence ID" value="EET62335.1"/>
    <property type="molecule type" value="Genomic_DNA"/>
</dbReference>
<keyword evidence="5" id="KW-0949">S-adenosyl-L-methionine</keyword>
<dbReference type="PANTHER" id="PTHR47036:SF1">
    <property type="entry name" value="COBALT-FACTOR III C(17)-METHYLTRANSFERASE-RELATED"/>
    <property type="match status" value="1"/>
</dbReference>
<dbReference type="Pfam" id="PF00590">
    <property type="entry name" value="TP_methylase"/>
    <property type="match status" value="1"/>
</dbReference>
<dbReference type="Gene3D" id="3.40.1010.10">
    <property type="entry name" value="Cobalt-precorrin-4 Transmethylase, Domain 1"/>
    <property type="match status" value="1"/>
</dbReference>
<protein>
    <recommendedName>
        <fullName evidence="6">Tetrapyrrole methylase domain-containing protein</fullName>
    </recommendedName>
</protein>
<organism evidence="7 8">
    <name type="scientific">Marvinbryantia formatexigens DSM 14469</name>
    <dbReference type="NCBI Taxonomy" id="478749"/>
    <lineage>
        <taxon>Bacteria</taxon>
        <taxon>Bacillati</taxon>
        <taxon>Bacillota</taxon>
        <taxon>Clostridia</taxon>
        <taxon>Lachnospirales</taxon>
        <taxon>Lachnospiraceae</taxon>
        <taxon>Marvinbryantia</taxon>
    </lineage>
</organism>
<dbReference type="UniPathway" id="UPA00148"/>
<dbReference type="PANTHER" id="PTHR47036">
    <property type="entry name" value="COBALT-FACTOR III C(17)-METHYLTRANSFERASE-RELATED"/>
    <property type="match status" value="1"/>
</dbReference>
<dbReference type="GO" id="GO:0009236">
    <property type="term" value="P:cobalamin biosynthetic process"/>
    <property type="evidence" value="ECO:0007669"/>
    <property type="project" value="UniProtKB-UniPathway"/>
</dbReference>
<dbReference type="NCBIfam" id="TIGR01466">
    <property type="entry name" value="cobJ_cbiH"/>
    <property type="match status" value="1"/>
</dbReference>
<evidence type="ECO:0000256" key="4">
    <source>
        <dbReference type="ARBA" id="ARBA00022679"/>
    </source>
</evidence>
<dbReference type="Proteomes" id="UP000005561">
    <property type="component" value="Unassembled WGS sequence"/>
</dbReference>
<dbReference type="InterPro" id="IPR006363">
    <property type="entry name" value="Cbl_synth_CobJ/CibH_dom"/>
</dbReference>